<evidence type="ECO:0000256" key="1">
    <source>
        <dbReference type="SAM" id="MobiDB-lite"/>
    </source>
</evidence>
<evidence type="ECO:0000313" key="3">
    <source>
        <dbReference type="Proteomes" id="UP001430953"/>
    </source>
</evidence>
<keyword evidence="3" id="KW-1185">Reference proteome</keyword>
<accession>A0AAW2EL62</accession>
<feature type="compositionally biased region" description="Polar residues" evidence="1">
    <location>
        <begin position="112"/>
        <end position="123"/>
    </location>
</feature>
<dbReference type="EMBL" id="JADYXP020000022">
    <property type="protein sequence ID" value="KAL0102577.1"/>
    <property type="molecule type" value="Genomic_DNA"/>
</dbReference>
<name>A0AAW2EL62_9HYME</name>
<evidence type="ECO:0000313" key="2">
    <source>
        <dbReference type="EMBL" id="KAL0102577.1"/>
    </source>
</evidence>
<protein>
    <submittedName>
        <fullName evidence="2">Uncharacterized protein</fullName>
    </submittedName>
</protein>
<dbReference type="AlphaFoldDB" id="A0AAW2EL62"/>
<sequence>MNHPAALRGNRRRIIPSNETSLVTASIIRYKCHRRANSHVSRADIGTYVYLYSRRDKMRGTAFSPRVLDGIGAPRAISSLSPVPPRTIQDPRARISRGRNFEAVNKRRKSHTSASSLSANART</sequence>
<organism evidence="2 3">
    <name type="scientific">Cardiocondyla obscurior</name>
    <dbReference type="NCBI Taxonomy" id="286306"/>
    <lineage>
        <taxon>Eukaryota</taxon>
        <taxon>Metazoa</taxon>
        <taxon>Ecdysozoa</taxon>
        <taxon>Arthropoda</taxon>
        <taxon>Hexapoda</taxon>
        <taxon>Insecta</taxon>
        <taxon>Pterygota</taxon>
        <taxon>Neoptera</taxon>
        <taxon>Endopterygota</taxon>
        <taxon>Hymenoptera</taxon>
        <taxon>Apocrita</taxon>
        <taxon>Aculeata</taxon>
        <taxon>Formicoidea</taxon>
        <taxon>Formicidae</taxon>
        <taxon>Myrmicinae</taxon>
        <taxon>Cardiocondyla</taxon>
    </lineage>
</organism>
<proteinExistence type="predicted"/>
<comment type="caution">
    <text evidence="2">The sequence shown here is derived from an EMBL/GenBank/DDBJ whole genome shotgun (WGS) entry which is preliminary data.</text>
</comment>
<dbReference type="Proteomes" id="UP001430953">
    <property type="component" value="Unassembled WGS sequence"/>
</dbReference>
<feature type="region of interest" description="Disordered" evidence="1">
    <location>
        <begin position="78"/>
        <end position="123"/>
    </location>
</feature>
<gene>
    <name evidence="2" type="ORF">PUN28_018105</name>
</gene>
<reference evidence="2 3" key="1">
    <citation type="submission" date="2023-03" db="EMBL/GenBank/DDBJ databases">
        <title>High recombination rates correlate with genetic variation in Cardiocondyla obscurior ants.</title>
        <authorList>
            <person name="Errbii M."/>
        </authorList>
    </citation>
    <scope>NUCLEOTIDE SEQUENCE [LARGE SCALE GENOMIC DNA]</scope>
    <source>
        <strain evidence="2">Alpha-2009</strain>
        <tissue evidence="2">Whole body</tissue>
    </source>
</reference>